<sequence length="164" mass="18788">MTFNVDAFFVADMGDILQKHLRWHEALPRVAPFYAVKCNNKPAVIRTLACLGTGFDCISKNEIDMVLQIGVNPQRIIFGNPCKKPSHIKHAAAHGVDTMVFDCEDELEKVARLHPTAKYARLFAQHSPYSCMCFHIRSLEQIHALYDVIFHNGLSWNNYLHHQR</sequence>
<comment type="subunit">
    <text evidence="8">Homodimer. Only the dimer is catalytically active, as the active sites are constructed of residues from both monomers.</text>
</comment>
<reference evidence="11" key="2">
    <citation type="submission" date="2025-09" db="UniProtKB">
        <authorList>
            <consortium name="Ensembl"/>
        </authorList>
    </citation>
    <scope>IDENTIFICATION</scope>
</reference>
<feature type="domain" description="Orn/DAP/Arg decarboxylase 2 N-terminal" evidence="10">
    <location>
        <begin position="14"/>
        <end position="118"/>
    </location>
</feature>
<protein>
    <recommendedName>
        <fullName evidence="7">ornithine decarboxylase</fullName>
        <ecNumber evidence="7">4.1.1.17</ecNumber>
    </recommendedName>
</protein>
<dbReference type="Pfam" id="PF02784">
    <property type="entry name" value="Orn_Arg_deC_N"/>
    <property type="match status" value="1"/>
</dbReference>
<evidence type="ECO:0000256" key="8">
    <source>
        <dbReference type="ARBA" id="ARBA00046672"/>
    </source>
</evidence>
<name>A0A8C4QWR8_EPTBU</name>
<dbReference type="GO" id="GO:0033387">
    <property type="term" value="P:putrescine biosynthetic process from arginine, via ornithine"/>
    <property type="evidence" value="ECO:0007669"/>
    <property type="project" value="TreeGrafter"/>
</dbReference>
<dbReference type="PRINTS" id="PR01182">
    <property type="entry name" value="ORNDCRBXLASE"/>
</dbReference>
<comment type="similarity">
    <text evidence="2">Belongs to the Orn/Lys/Arg decarboxylase class-II family.</text>
</comment>
<evidence type="ECO:0000256" key="4">
    <source>
        <dbReference type="ARBA" id="ARBA00023115"/>
    </source>
</evidence>
<comment type="pathway">
    <text evidence="6">Amine and polyamine biosynthesis; putrescine biosynthesis via L-ornithine pathway; putrescine from L-ornithine: step 1/1.</text>
</comment>
<keyword evidence="4" id="KW-0620">Polyamine biosynthesis</keyword>
<reference evidence="11" key="1">
    <citation type="submission" date="2025-08" db="UniProtKB">
        <authorList>
            <consortium name="Ensembl"/>
        </authorList>
    </citation>
    <scope>IDENTIFICATION</scope>
</reference>
<keyword evidence="3" id="KW-0663">Pyridoxal phosphate</keyword>
<evidence type="ECO:0000256" key="1">
    <source>
        <dbReference type="ARBA" id="ARBA00001933"/>
    </source>
</evidence>
<dbReference type="SUPFAM" id="SSF51419">
    <property type="entry name" value="PLP-binding barrel"/>
    <property type="match status" value="1"/>
</dbReference>
<evidence type="ECO:0000256" key="9">
    <source>
        <dbReference type="ARBA" id="ARBA00049127"/>
    </source>
</evidence>
<evidence type="ECO:0000313" key="12">
    <source>
        <dbReference type="Proteomes" id="UP000694388"/>
    </source>
</evidence>
<dbReference type="AlphaFoldDB" id="A0A8C4QWR8"/>
<dbReference type="GO" id="GO:0005737">
    <property type="term" value="C:cytoplasm"/>
    <property type="evidence" value="ECO:0007669"/>
    <property type="project" value="TreeGrafter"/>
</dbReference>
<organism evidence="11 12">
    <name type="scientific">Eptatretus burgeri</name>
    <name type="common">Inshore hagfish</name>
    <dbReference type="NCBI Taxonomy" id="7764"/>
    <lineage>
        <taxon>Eukaryota</taxon>
        <taxon>Metazoa</taxon>
        <taxon>Chordata</taxon>
        <taxon>Craniata</taxon>
        <taxon>Vertebrata</taxon>
        <taxon>Cyclostomata</taxon>
        <taxon>Myxini</taxon>
        <taxon>Myxiniformes</taxon>
        <taxon>Myxinidae</taxon>
        <taxon>Eptatretinae</taxon>
        <taxon>Eptatretus</taxon>
    </lineage>
</organism>
<comment type="catalytic activity">
    <reaction evidence="9">
        <text>L-ornithine + H(+) = putrescine + CO2</text>
        <dbReference type="Rhea" id="RHEA:22964"/>
        <dbReference type="ChEBI" id="CHEBI:15378"/>
        <dbReference type="ChEBI" id="CHEBI:16526"/>
        <dbReference type="ChEBI" id="CHEBI:46911"/>
        <dbReference type="ChEBI" id="CHEBI:326268"/>
        <dbReference type="EC" id="4.1.1.17"/>
    </reaction>
</comment>
<evidence type="ECO:0000256" key="3">
    <source>
        <dbReference type="ARBA" id="ARBA00022898"/>
    </source>
</evidence>
<dbReference type="PANTHER" id="PTHR11482:SF6">
    <property type="entry name" value="ORNITHINE DECARBOXYLASE 1-RELATED"/>
    <property type="match status" value="1"/>
</dbReference>
<dbReference type="Proteomes" id="UP000694388">
    <property type="component" value="Unplaced"/>
</dbReference>
<dbReference type="InterPro" id="IPR022653">
    <property type="entry name" value="De-COase2_pyr-phos_BS"/>
</dbReference>
<evidence type="ECO:0000256" key="6">
    <source>
        <dbReference type="ARBA" id="ARBA00034115"/>
    </source>
</evidence>
<evidence type="ECO:0000256" key="5">
    <source>
        <dbReference type="ARBA" id="ARBA00023239"/>
    </source>
</evidence>
<dbReference type="PRINTS" id="PR01179">
    <property type="entry name" value="ODADCRBXLASE"/>
</dbReference>
<evidence type="ECO:0000256" key="7">
    <source>
        <dbReference type="ARBA" id="ARBA00034138"/>
    </source>
</evidence>
<dbReference type="InterPro" id="IPR000183">
    <property type="entry name" value="Orn/DAP/Arg_de-COase"/>
</dbReference>
<dbReference type="Ensembl" id="ENSEBUT00000021958.1">
    <property type="protein sequence ID" value="ENSEBUP00000021382.1"/>
    <property type="gene ID" value="ENSEBUG00000013207.1"/>
</dbReference>
<keyword evidence="12" id="KW-1185">Reference proteome</keyword>
<dbReference type="PROSITE" id="PS00878">
    <property type="entry name" value="ODR_DC_2_1"/>
    <property type="match status" value="1"/>
</dbReference>
<dbReference type="Gene3D" id="3.20.20.10">
    <property type="entry name" value="Alanine racemase"/>
    <property type="match status" value="1"/>
</dbReference>
<evidence type="ECO:0000256" key="2">
    <source>
        <dbReference type="ARBA" id="ARBA00008872"/>
    </source>
</evidence>
<dbReference type="PANTHER" id="PTHR11482">
    <property type="entry name" value="ARGININE/DIAMINOPIMELATE/ORNITHINE DECARBOXYLASE"/>
    <property type="match status" value="1"/>
</dbReference>
<accession>A0A8C4QWR8</accession>
<evidence type="ECO:0000259" key="10">
    <source>
        <dbReference type="Pfam" id="PF02784"/>
    </source>
</evidence>
<dbReference type="EC" id="4.1.1.17" evidence="7"/>
<comment type="cofactor">
    <cofactor evidence="1">
        <name>pyridoxal 5'-phosphate</name>
        <dbReference type="ChEBI" id="CHEBI:597326"/>
    </cofactor>
</comment>
<dbReference type="InterPro" id="IPR022644">
    <property type="entry name" value="De-COase2_N"/>
</dbReference>
<dbReference type="GO" id="GO:0004586">
    <property type="term" value="F:ornithine decarboxylase activity"/>
    <property type="evidence" value="ECO:0007669"/>
    <property type="project" value="UniProtKB-EC"/>
</dbReference>
<dbReference type="GeneTree" id="ENSGT00950000182995"/>
<keyword evidence="5" id="KW-0456">Lyase</keyword>
<proteinExistence type="inferred from homology"/>
<dbReference type="InterPro" id="IPR029066">
    <property type="entry name" value="PLP-binding_barrel"/>
</dbReference>
<dbReference type="InterPro" id="IPR002433">
    <property type="entry name" value="Orn_de-COase"/>
</dbReference>
<dbReference type="OMA" id="RVEMITF"/>
<evidence type="ECO:0000313" key="11">
    <source>
        <dbReference type="Ensembl" id="ENSEBUP00000021382.1"/>
    </source>
</evidence>